<accession>A0A6M5YYR1</accession>
<dbReference type="Proteomes" id="UP000503447">
    <property type="component" value="Chromosome"/>
</dbReference>
<feature type="region of interest" description="Disordered" evidence="1">
    <location>
        <begin position="163"/>
        <end position="382"/>
    </location>
</feature>
<feature type="compositionally biased region" description="Low complexity" evidence="1">
    <location>
        <begin position="51"/>
        <end position="62"/>
    </location>
</feature>
<feature type="compositionally biased region" description="Basic and acidic residues" evidence="1">
    <location>
        <begin position="73"/>
        <end position="89"/>
    </location>
</feature>
<dbReference type="AlphaFoldDB" id="A0A6M5YYR1"/>
<feature type="region of interest" description="Disordered" evidence="1">
    <location>
        <begin position="1"/>
        <end position="130"/>
    </location>
</feature>
<feature type="compositionally biased region" description="Basic residues" evidence="1">
    <location>
        <begin position="299"/>
        <end position="312"/>
    </location>
</feature>
<evidence type="ECO:0000313" key="2">
    <source>
        <dbReference type="EMBL" id="QJW98600.1"/>
    </source>
</evidence>
<gene>
    <name evidence="2" type="ORF">FTUN_6195</name>
</gene>
<organism evidence="2 3">
    <name type="scientific">Frigoriglobus tundricola</name>
    <dbReference type="NCBI Taxonomy" id="2774151"/>
    <lineage>
        <taxon>Bacteria</taxon>
        <taxon>Pseudomonadati</taxon>
        <taxon>Planctomycetota</taxon>
        <taxon>Planctomycetia</taxon>
        <taxon>Gemmatales</taxon>
        <taxon>Gemmataceae</taxon>
        <taxon>Frigoriglobus</taxon>
    </lineage>
</organism>
<dbReference type="KEGG" id="ftj:FTUN_6195"/>
<dbReference type="EMBL" id="CP053452">
    <property type="protein sequence ID" value="QJW98600.1"/>
    <property type="molecule type" value="Genomic_DNA"/>
</dbReference>
<feature type="compositionally biased region" description="Basic and acidic residues" evidence="1">
    <location>
        <begin position="17"/>
        <end position="30"/>
    </location>
</feature>
<keyword evidence="3" id="KW-1185">Reference proteome</keyword>
<reference evidence="3" key="1">
    <citation type="submission" date="2020-05" db="EMBL/GenBank/DDBJ databases">
        <title>Frigoriglobus tundricola gen. nov., sp. nov., a psychrotolerant cellulolytic planctomycete of the family Gemmataceae with two divergent copies of 16S rRNA gene.</title>
        <authorList>
            <person name="Kulichevskaya I.S."/>
            <person name="Ivanova A.A."/>
            <person name="Naumoff D.G."/>
            <person name="Beletsky A.V."/>
            <person name="Rijpstra W.I.C."/>
            <person name="Sinninghe Damste J.S."/>
            <person name="Mardanov A.V."/>
            <person name="Ravin N.V."/>
            <person name="Dedysh S.N."/>
        </authorList>
    </citation>
    <scope>NUCLEOTIDE SEQUENCE [LARGE SCALE GENOMIC DNA]</scope>
    <source>
        <strain evidence="3">PL17</strain>
    </source>
</reference>
<evidence type="ECO:0000313" key="3">
    <source>
        <dbReference type="Proteomes" id="UP000503447"/>
    </source>
</evidence>
<proteinExistence type="predicted"/>
<evidence type="ECO:0000256" key="1">
    <source>
        <dbReference type="SAM" id="MobiDB-lite"/>
    </source>
</evidence>
<sequence length="402" mass="42836">MISCPNPALGSRVGPIENRKPEVRKVEDMNGPRTRAKNGAAPRDVPDPADPARGTATPAPGAKPHVTGCNGGGRRERAGTGRREPDREMGTVLIRPAIPALTGARRRSPALKSRVPSGVTGPGPPQARHPEAASWVVLANRTGLPPLRGFGTRTARAYRPAFTPLTSRVSAHTRGSAPGSSPVNFPVPANDAAHRPGRDTSSTHGRPVSNGKQATRPGPVPRGVRRAFAPTVATRTRRTSSDSSPPRCTPSHRRLGSIVTQTGRREICPGVRSGTPASPPPSRRTARRHHLPGTVPRIRSGRKRYRGQRRRNSLPVARRPTPRPVAGWTASGRPTIAAPHRTPRREHRRARKVGVPPTAPSTARGFRAERNSSPAAHGATGEGNNRFAVVRCSGLFGLLAPR</sequence>
<name>A0A6M5YYR1_9BACT</name>
<feature type="compositionally biased region" description="Basic residues" evidence="1">
    <location>
        <begin position="341"/>
        <end position="352"/>
    </location>
</feature>
<protein>
    <submittedName>
        <fullName evidence="2">Uncharacterized protein</fullName>
    </submittedName>
</protein>